<feature type="transmembrane region" description="Helical" evidence="6">
    <location>
        <begin position="53"/>
        <end position="70"/>
    </location>
</feature>
<feature type="transmembrane region" description="Helical" evidence="6">
    <location>
        <begin position="20"/>
        <end position="41"/>
    </location>
</feature>
<dbReference type="EMBL" id="BJVQ01000002">
    <property type="protein sequence ID" value="GEL45183.1"/>
    <property type="molecule type" value="Genomic_DNA"/>
</dbReference>
<dbReference type="OrthoDB" id="4771963at2"/>
<keyword evidence="3 6" id="KW-0812">Transmembrane</keyword>
<dbReference type="Proteomes" id="UP000321723">
    <property type="component" value="Unassembled WGS sequence"/>
</dbReference>
<keyword evidence="4 6" id="KW-1133">Transmembrane helix</keyword>
<dbReference type="EMBL" id="JACHDN010000001">
    <property type="protein sequence ID" value="MBB5474022.1"/>
    <property type="molecule type" value="Genomic_DNA"/>
</dbReference>
<keyword evidence="2" id="KW-1003">Cell membrane</keyword>
<feature type="transmembrane region" description="Helical" evidence="6">
    <location>
        <begin position="369"/>
        <end position="387"/>
    </location>
</feature>
<comment type="subcellular location">
    <subcellularLocation>
        <location evidence="1">Cell membrane</location>
        <topology evidence="1">Multi-pass membrane protein</topology>
    </subcellularLocation>
</comment>
<accession>A0A511F7J8</accession>
<reference evidence="7 9" key="1">
    <citation type="submission" date="2019-07" db="EMBL/GenBank/DDBJ databases">
        <title>Whole genome shotgun sequence of Cellulomonas hominis NBRC 16055.</title>
        <authorList>
            <person name="Hosoyama A."/>
            <person name="Uohara A."/>
            <person name="Ohji S."/>
            <person name="Ichikawa N."/>
        </authorList>
    </citation>
    <scope>NUCLEOTIDE SEQUENCE [LARGE SCALE GENOMIC DNA]</scope>
    <source>
        <strain evidence="7 9">NBRC 16055</strain>
    </source>
</reference>
<evidence type="ECO:0000313" key="8">
    <source>
        <dbReference type="EMBL" id="MBB5474022.1"/>
    </source>
</evidence>
<reference evidence="8 10" key="2">
    <citation type="submission" date="2020-08" db="EMBL/GenBank/DDBJ databases">
        <title>Sequencing the genomes of 1000 actinobacteria strains.</title>
        <authorList>
            <person name="Klenk H.-P."/>
        </authorList>
    </citation>
    <scope>NUCLEOTIDE SEQUENCE [LARGE SCALE GENOMIC DNA]</scope>
    <source>
        <strain evidence="8 10">DSM 9581</strain>
    </source>
</reference>
<dbReference type="InterPro" id="IPR050833">
    <property type="entry name" value="Poly_Biosynth_Transport"/>
</dbReference>
<evidence type="ECO:0000256" key="1">
    <source>
        <dbReference type="ARBA" id="ARBA00004651"/>
    </source>
</evidence>
<proteinExistence type="predicted"/>
<dbReference type="PANTHER" id="PTHR30250">
    <property type="entry name" value="PST FAMILY PREDICTED COLANIC ACID TRANSPORTER"/>
    <property type="match status" value="1"/>
</dbReference>
<evidence type="ECO:0000256" key="2">
    <source>
        <dbReference type="ARBA" id="ARBA00022475"/>
    </source>
</evidence>
<keyword evidence="9" id="KW-1185">Reference proteome</keyword>
<dbReference type="GO" id="GO:0005886">
    <property type="term" value="C:plasma membrane"/>
    <property type="evidence" value="ECO:0007669"/>
    <property type="project" value="UniProtKB-SubCell"/>
</dbReference>
<feature type="transmembrane region" description="Helical" evidence="6">
    <location>
        <begin position="298"/>
        <end position="319"/>
    </location>
</feature>
<comment type="caution">
    <text evidence="7">The sequence shown here is derived from an EMBL/GenBank/DDBJ whole genome shotgun (WGS) entry which is preliminary data.</text>
</comment>
<evidence type="ECO:0000256" key="3">
    <source>
        <dbReference type="ARBA" id="ARBA00022692"/>
    </source>
</evidence>
<feature type="transmembrane region" description="Helical" evidence="6">
    <location>
        <begin position="167"/>
        <end position="184"/>
    </location>
</feature>
<evidence type="ECO:0000256" key="5">
    <source>
        <dbReference type="ARBA" id="ARBA00023136"/>
    </source>
</evidence>
<organism evidence="7 9">
    <name type="scientific">Cellulomonas hominis</name>
    <dbReference type="NCBI Taxonomy" id="156981"/>
    <lineage>
        <taxon>Bacteria</taxon>
        <taxon>Bacillati</taxon>
        <taxon>Actinomycetota</taxon>
        <taxon>Actinomycetes</taxon>
        <taxon>Micrococcales</taxon>
        <taxon>Cellulomonadaceae</taxon>
        <taxon>Cellulomonas</taxon>
    </lineage>
</organism>
<evidence type="ECO:0000313" key="10">
    <source>
        <dbReference type="Proteomes" id="UP000564629"/>
    </source>
</evidence>
<feature type="transmembrane region" description="Helical" evidence="6">
    <location>
        <begin position="97"/>
        <end position="116"/>
    </location>
</feature>
<dbReference type="PANTHER" id="PTHR30250:SF11">
    <property type="entry name" value="O-ANTIGEN TRANSPORTER-RELATED"/>
    <property type="match status" value="1"/>
</dbReference>
<protein>
    <submittedName>
        <fullName evidence="8">O-antigen/teichoic acid export membrane protein</fullName>
    </submittedName>
</protein>
<keyword evidence="5 6" id="KW-0472">Membrane</keyword>
<gene>
    <name evidence="7" type="ORF">CHO01_02990</name>
    <name evidence="8" type="ORF">HNR08_002758</name>
</gene>
<evidence type="ECO:0000313" key="7">
    <source>
        <dbReference type="EMBL" id="GEL45183.1"/>
    </source>
</evidence>
<name>A0A511F7J8_9CELL</name>
<evidence type="ECO:0000313" key="9">
    <source>
        <dbReference type="Proteomes" id="UP000321723"/>
    </source>
</evidence>
<sequence length="422" mass="41999">MTAPAGAAGAARPDDRTSRFGSVGLASLVAAGAGYLVLLIAARVLTPAANADFLAFWGLLFFCFGILGGLQNETTRAVRVGLLDGAVAPRGPRAVRFGLLVGASLAAALAVTSPLWASRVLGPDPWPLVAVVAVSVVAFSGHASVAGALAGGGAWSPYARLVGAESLVRLVLTAAAAAVGWGVAGLAAGAGLAAATWLGFAATPAVRAARRHRVGVPARAYAATTVQAMVGTAASAALVVGFPVLLRVTTPSEAYAQAGPLLLAVQLTRAPLLIPLNAYQGVAITHFLQHRDRGARPLVQVGGAIVAVGAVGAGAAALVGPWLMAVVLGPDYRVSPGLLAGLTASACALALLTLTGAAVLALGRHAAYALGWLAATVVSAALLVLPGDLNPRAVLSLAVGPLVGVLVHAFVVRREIVRARLG</sequence>
<feature type="transmembrane region" description="Helical" evidence="6">
    <location>
        <begin position="221"/>
        <end position="246"/>
    </location>
</feature>
<dbReference type="Proteomes" id="UP000564629">
    <property type="component" value="Unassembled WGS sequence"/>
</dbReference>
<dbReference type="RefSeq" id="WP_146832430.1">
    <property type="nucleotide sequence ID" value="NZ_BJVQ01000002.1"/>
</dbReference>
<feature type="transmembrane region" description="Helical" evidence="6">
    <location>
        <begin position="339"/>
        <end position="362"/>
    </location>
</feature>
<feature type="transmembrane region" description="Helical" evidence="6">
    <location>
        <begin position="128"/>
        <end position="155"/>
    </location>
</feature>
<evidence type="ECO:0000256" key="6">
    <source>
        <dbReference type="SAM" id="Phobius"/>
    </source>
</evidence>
<feature type="transmembrane region" description="Helical" evidence="6">
    <location>
        <begin position="393"/>
        <end position="412"/>
    </location>
</feature>
<evidence type="ECO:0000256" key="4">
    <source>
        <dbReference type="ARBA" id="ARBA00022989"/>
    </source>
</evidence>
<dbReference type="AlphaFoldDB" id="A0A511F7J8"/>